<protein>
    <submittedName>
        <fullName evidence="1">Uncharacterized protein</fullName>
    </submittedName>
</protein>
<dbReference type="EMBL" id="GGEC01082192">
    <property type="protein sequence ID" value="MBX62676.1"/>
    <property type="molecule type" value="Transcribed_RNA"/>
</dbReference>
<name>A0A2P2Q6T1_RHIMU</name>
<reference evidence="1" key="1">
    <citation type="submission" date="2018-02" db="EMBL/GenBank/DDBJ databases">
        <title>Rhizophora mucronata_Transcriptome.</title>
        <authorList>
            <person name="Meera S.P."/>
            <person name="Sreeshan A."/>
            <person name="Augustine A."/>
        </authorList>
    </citation>
    <scope>NUCLEOTIDE SEQUENCE</scope>
    <source>
        <tissue evidence="1">Leaf</tissue>
    </source>
</reference>
<evidence type="ECO:0000313" key="1">
    <source>
        <dbReference type="EMBL" id="MBX62676.1"/>
    </source>
</evidence>
<proteinExistence type="predicted"/>
<dbReference type="AlphaFoldDB" id="A0A2P2Q6T1"/>
<sequence length="180" mass="19793">MQCTSEEKGKLSLCPDAERTIVNSIPFPTGDGEESEILGPYNAGIEGEMLCFNDILDAELQDPHGVLTLNEEFELDGDMALSLSPSNTTPTEVPESFGNLDSVGQSNIDFQSSSSINSCFDGGEANWSWEDIVPTGQLWDEIEDHTQCWLWEGGSEGESQRLEGTNHEEKRNALVAWLFS</sequence>
<accession>A0A2P2Q6T1</accession>
<organism evidence="1">
    <name type="scientific">Rhizophora mucronata</name>
    <name type="common">Asiatic mangrove</name>
    <dbReference type="NCBI Taxonomy" id="61149"/>
    <lineage>
        <taxon>Eukaryota</taxon>
        <taxon>Viridiplantae</taxon>
        <taxon>Streptophyta</taxon>
        <taxon>Embryophyta</taxon>
        <taxon>Tracheophyta</taxon>
        <taxon>Spermatophyta</taxon>
        <taxon>Magnoliopsida</taxon>
        <taxon>eudicotyledons</taxon>
        <taxon>Gunneridae</taxon>
        <taxon>Pentapetalae</taxon>
        <taxon>rosids</taxon>
        <taxon>fabids</taxon>
        <taxon>Malpighiales</taxon>
        <taxon>Rhizophoraceae</taxon>
        <taxon>Rhizophora</taxon>
    </lineage>
</organism>